<dbReference type="Pfam" id="PF03195">
    <property type="entry name" value="LOB"/>
    <property type="match status" value="1"/>
</dbReference>
<evidence type="ECO:0000259" key="2">
    <source>
        <dbReference type="PROSITE" id="PS50891"/>
    </source>
</evidence>
<proteinExistence type="inferred from homology"/>
<organism evidence="3 4">
    <name type="scientific">Citrus x changshan-huyou</name>
    <dbReference type="NCBI Taxonomy" id="2935761"/>
    <lineage>
        <taxon>Eukaryota</taxon>
        <taxon>Viridiplantae</taxon>
        <taxon>Streptophyta</taxon>
        <taxon>Embryophyta</taxon>
        <taxon>Tracheophyta</taxon>
        <taxon>Spermatophyta</taxon>
        <taxon>Magnoliopsida</taxon>
        <taxon>eudicotyledons</taxon>
        <taxon>Gunneridae</taxon>
        <taxon>Pentapetalae</taxon>
        <taxon>rosids</taxon>
        <taxon>malvids</taxon>
        <taxon>Sapindales</taxon>
        <taxon>Rutaceae</taxon>
        <taxon>Aurantioideae</taxon>
        <taxon>Citrus</taxon>
    </lineage>
</organism>
<dbReference type="AlphaFoldDB" id="A0AAP0MXR0"/>
<dbReference type="PANTHER" id="PTHR31301">
    <property type="entry name" value="LOB DOMAIN-CONTAINING PROTEIN 4-RELATED"/>
    <property type="match status" value="1"/>
</dbReference>
<comment type="similarity">
    <text evidence="1">Belongs to the LOB domain-containing protein family.</text>
</comment>
<evidence type="ECO:0000313" key="4">
    <source>
        <dbReference type="Proteomes" id="UP001428341"/>
    </source>
</evidence>
<evidence type="ECO:0000256" key="1">
    <source>
        <dbReference type="ARBA" id="ARBA00005474"/>
    </source>
</evidence>
<dbReference type="PROSITE" id="PS50891">
    <property type="entry name" value="LOB"/>
    <property type="match status" value="1"/>
</dbReference>
<reference evidence="3 4" key="1">
    <citation type="submission" date="2024-05" db="EMBL/GenBank/DDBJ databases">
        <title>Haplotype-resolved chromosome-level genome assembly of Huyou (Citrus changshanensis).</title>
        <authorList>
            <person name="Miao C."/>
            <person name="Chen W."/>
            <person name="Wu Y."/>
            <person name="Wang L."/>
            <person name="Zhao S."/>
            <person name="Grierson D."/>
            <person name="Xu C."/>
            <person name="Chen K."/>
        </authorList>
    </citation>
    <scope>NUCLEOTIDE SEQUENCE [LARGE SCALE GENOMIC DNA]</scope>
    <source>
        <strain evidence="3">01-14</strain>
        <tissue evidence="3">Leaf</tissue>
    </source>
</reference>
<feature type="domain" description="LOB" evidence="2">
    <location>
        <begin position="11"/>
        <end position="113"/>
    </location>
</feature>
<protein>
    <recommendedName>
        <fullName evidence="2">LOB domain-containing protein</fullName>
    </recommendedName>
</protein>
<sequence length="269" mass="30128">MANNGELGNRYACAACKHQRRKCTQDCVFPPYFPGNQSEEFQLVHKIFGVSNLSKIIKNLETPQDRQEAVESIKWEAAMWEQDPVHGPLGAYRKLEREFEALMKMKNQQQTSQQIIDYGRGPVMTTSGLISYPTSQQEQAHVINSNEAPHAFIDQKFNTFGQPSDADHNRSGPTMVGHSYNSPINDNNLVQIMEQQGPRARQRRGIATSGDMAINDGQLPRVGGECYDGVTSYYAPTLPSSSHSQLSGPYAQLPYLHININGFAPRREI</sequence>
<dbReference type="Proteomes" id="UP001428341">
    <property type="component" value="Unassembled WGS sequence"/>
</dbReference>
<dbReference type="EMBL" id="JBCGBO010000002">
    <property type="protein sequence ID" value="KAK9223880.1"/>
    <property type="molecule type" value="Genomic_DNA"/>
</dbReference>
<keyword evidence="4" id="KW-1185">Reference proteome</keyword>
<accession>A0AAP0MXR0</accession>
<comment type="caution">
    <text evidence="3">The sequence shown here is derived from an EMBL/GenBank/DDBJ whole genome shotgun (WGS) entry which is preliminary data.</text>
</comment>
<name>A0AAP0MXR0_9ROSI</name>
<dbReference type="InterPro" id="IPR004883">
    <property type="entry name" value="LOB"/>
</dbReference>
<evidence type="ECO:0000313" key="3">
    <source>
        <dbReference type="EMBL" id="KAK9223880.1"/>
    </source>
</evidence>
<gene>
    <name evidence="3" type="ORF">WN944_012329</name>
</gene>
<dbReference type="PANTHER" id="PTHR31301:SF165">
    <property type="entry name" value="LOB DOMAIN PROTEIN"/>
    <property type="match status" value="1"/>
</dbReference>